<reference evidence="3 4" key="1">
    <citation type="submission" date="2015-03" db="EMBL/GenBank/DDBJ databases">
        <title>Draft Genome Sequence of Burkholderia andropogonis type strain ICMP2807, isolated from Sorghum bicolor.</title>
        <authorList>
            <person name="Lopes-Santos L."/>
            <person name="Castro D.B."/>
            <person name="Ottoboni L.M."/>
            <person name="Park D."/>
            <person name="Weirc B.S."/>
            <person name="Destefano S.A."/>
        </authorList>
    </citation>
    <scope>NUCLEOTIDE SEQUENCE [LARGE SCALE GENOMIC DNA]</scope>
    <source>
        <strain evidence="3 4">ICMP2807</strain>
    </source>
</reference>
<dbReference type="STRING" id="28092.WM40_15765"/>
<dbReference type="GO" id="GO:0008713">
    <property type="term" value="F:ADP-heptose-lipopolysaccharide heptosyltransferase activity"/>
    <property type="evidence" value="ECO:0007669"/>
    <property type="project" value="TreeGrafter"/>
</dbReference>
<dbReference type="OrthoDB" id="9797795at2"/>
<evidence type="ECO:0008006" key="5">
    <source>
        <dbReference type="Google" id="ProtNLM"/>
    </source>
</evidence>
<gene>
    <name evidence="3" type="ORF">WM40_15765</name>
</gene>
<sequence length="324" mass="36781">MTRALDRSLDKPFEMGAKYVFVMSPRLGDSLISMVIVENFLRRGHFIKVISDQIHALRQWFPTVDVMPVPDEKDMPDAFRDCDVILHAYDADRLAGTPEGPARVVVMDEWPVYRQVKNMVDIQIDICRERFGISDAIRSNGMKVPDQRRSYRDSNLVLIHPVASDQHKSWRPQRFVNVALQLQRRGFSPEFLVPLSALSDWQWVISYGIPLRAYPSLHEVAERVAMSAWVIGNDSGIGHLASSLGIPAVSLAMRRSIAKRWQPGWAPSTVIVPPQLMPGRFLKEKTWKYLLMPSQVLTAFDRLREECAARASAMRLNSAGTLAE</sequence>
<keyword evidence="2" id="KW-0808">Transferase</keyword>
<accession>A0A0F5JZJ9</accession>
<organism evidence="3 4">
    <name type="scientific">Robbsia andropogonis</name>
    <dbReference type="NCBI Taxonomy" id="28092"/>
    <lineage>
        <taxon>Bacteria</taxon>
        <taxon>Pseudomonadati</taxon>
        <taxon>Pseudomonadota</taxon>
        <taxon>Betaproteobacteria</taxon>
        <taxon>Burkholderiales</taxon>
        <taxon>Burkholderiaceae</taxon>
        <taxon>Robbsia</taxon>
    </lineage>
</organism>
<dbReference type="GO" id="GO:0009244">
    <property type="term" value="P:lipopolysaccharide core region biosynthetic process"/>
    <property type="evidence" value="ECO:0007669"/>
    <property type="project" value="TreeGrafter"/>
</dbReference>
<dbReference type="PANTHER" id="PTHR30160">
    <property type="entry name" value="TETRAACYLDISACCHARIDE 4'-KINASE-RELATED"/>
    <property type="match status" value="1"/>
</dbReference>
<evidence type="ECO:0000256" key="1">
    <source>
        <dbReference type="ARBA" id="ARBA00022676"/>
    </source>
</evidence>
<dbReference type="Proteomes" id="UP000033618">
    <property type="component" value="Unassembled WGS sequence"/>
</dbReference>
<dbReference type="Pfam" id="PF01075">
    <property type="entry name" value="Glyco_transf_9"/>
    <property type="match status" value="1"/>
</dbReference>
<proteinExistence type="predicted"/>
<keyword evidence="1" id="KW-0328">Glycosyltransferase</keyword>
<dbReference type="GO" id="GO:0005829">
    <property type="term" value="C:cytosol"/>
    <property type="evidence" value="ECO:0007669"/>
    <property type="project" value="TreeGrafter"/>
</dbReference>
<keyword evidence="4" id="KW-1185">Reference proteome</keyword>
<dbReference type="RefSeq" id="WP_024905087.1">
    <property type="nucleotide sequence ID" value="NZ_CADFGU010000012.1"/>
</dbReference>
<name>A0A0F5JZJ9_9BURK</name>
<evidence type="ECO:0000256" key="2">
    <source>
        <dbReference type="ARBA" id="ARBA00022679"/>
    </source>
</evidence>
<evidence type="ECO:0000313" key="3">
    <source>
        <dbReference type="EMBL" id="KKB62737.1"/>
    </source>
</evidence>
<protein>
    <recommendedName>
        <fullName evidence="5">ADP-heptose--LPS heptosyltransferase</fullName>
    </recommendedName>
</protein>
<dbReference type="PATRIC" id="fig|28092.6.peg.3718"/>
<dbReference type="InterPro" id="IPR002201">
    <property type="entry name" value="Glyco_trans_9"/>
</dbReference>
<evidence type="ECO:0000313" key="4">
    <source>
        <dbReference type="Proteomes" id="UP000033618"/>
    </source>
</evidence>
<dbReference type="InterPro" id="IPR051199">
    <property type="entry name" value="LPS_LOS_Heptosyltrfase"/>
</dbReference>
<dbReference type="EMBL" id="LAQU01000016">
    <property type="protein sequence ID" value="KKB62737.1"/>
    <property type="molecule type" value="Genomic_DNA"/>
</dbReference>
<dbReference type="Gene3D" id="3.40.50.2000">
    <property type="entry name" value="Glycogen Phosphorylase B"/>
    <property type="match status" value="1"/>
</dbReference>
<comment type="caution">
    <text evidence="3">The sequence shown here is derived from an EMBL/GenBank/DDBJ whole genome shotgun (WGS) entry which is preliminary data.</text>
</comment>
<dbReference type="AlphaFoldDB" id="A0A0F5JZJ9"/>
<dbReference type="SUPFAM" id="SSF53756">
    <property type="entry name" value="UDP-Glycosyltransferase/glycogen phosphorylase"/>
    <property type="match status" value="1"/>
</dbReference>